<dbReference type="Proteomes" id="UP000235598">
    <property type="component" value="Unassembled WGS sequence"/>
</dbReference>
<comment type="caution">
    <text evidence="1">The sequence shown here is derived from an EMBL/GenBank/DDBJ whole genome shotgun (WGS) entry which is preliminary data.</text>
</comment>
<sequence length="227" mass="24306">MPANLAYFEHVFDNVCVSALRDFDKLRSLPGVRTAGDLAAARPVFPVSGALPSVLSRGGLRRGDITQIVGTHGFSVALAVVSKATQERHWCASLGVGVPAVAALGDFDVALDHFVNVAVEPGDRVQALSILIDTFAIVITQPVQMSPGQRSRLHSKVREKNMSLIVLRDFPHAGEKLTVSEPRWEGLDHGSGHLSGYSVRVTNPAMGSTRIELPGAEQVSSQVIRLV</sequence>
<evidence type="ECO:0000313" key="2">
    <source>
        <dbReference type="Proteomes" id="UP000235598"/>
    </source>
</evidence>
<dbReference type="EMBL" id="PNHK01000001">
    <property type="protein sequence ID" value="PMD06352.1"/>
    <property type="molecule type" value="Genomic_DNA"/>
</dbReference>
<dbReference type="AlphaFoldDB" id="A0A2N6VQE3"/>
<organism evidence="1 2">
    <name type="scientific">Brevibacterium paucivorans</name>
    <dbReference type="NCBI Taxonomy" id="170994"/>
    <lineage>
        <taxon>Bacteria</taxon>
        <taxon>Bacillati</taxon>
        <taxon>Actinomycetota</taxon>
        <taxon>Actinomycetes</taxon>
        <taxon>Micrococcales</taxon>
        <taxon>Brevibacteriaceae</taxon>
        <taxon>Brevibacterium</taxon>
    </lineage>
</organism>
<accession>A0A2N6VQE3</accession>
<gene>
    <name evidence="1" type="ORF">CJ199_03005</name>
</gene>
<proteinExistence type="predicted"/>
<reference evidence="1 2" key="1">
    <citation type="submission" date="2017-09" db="EMBL/GenBank/DDBJ databases">
        <title>Bacterial strain isolated from the female urinary microbiota.</title>
        <authorList>
            <person name="Thomas-White K."/>
            <person name="Kumar N."/>
            <person name="Forster S."/>
            <person name="Putonti C."/>
            <person name="Lawley T."/>
            <person name="Wolfe A.J."/>
        </authorList>
    </citation>
    <scope>NUCLEOTIDE SEQUENCE [LARGE SCALE GENOMIC DNA]</scope>
    <source>
        <strain evidence="1 2">UMB1301</strain>
    </source>
</reference>
<evidence type="ECO:0000313" key="1">
    <source>
        <dbReference type="EMBL" id="PMD06352.1"/>
    </source>
</evidence>
<protein>
    <submittedName>
        <fullName evidence="1">Uncharacterized protein</fullName>
    </submittedName>
</protein>
<name>A0A2N6VQE3_9MICO</name>